<comment type="caution">
    <text evidence="1">The sequence shown here is derived from an EMBL/GenBank/DDBJ whole genome shotgun (WGS) entry which is preliminary data.</text>
</comment>
<accession>A0A8H4KGD6</accession>
<evidence type="ECO:0000313" key="1">
    <source>
        <dbReference type="EMBL" id="KAF4448629.1"/>
    </source>
</evidence>
<dbReference type="OrthoDB" id="4436220at2759"/>
<dbReference type="InterPro" id="IPR019587">
    <property type="entry name" value="Polyketide_cyclase/dehydratase"/>
</dbReference>
<evidence type="ECO:0000313" key="2">
    <source>
        <dbReference type="Proteomes" id="UP000554235"/>
    </source>
</evidence>
<dbReference type="Gene3D" id="3.30.530.20">
    <property type="match status" value="1"/>
</dbReference>
<dbReference type="PANTHER" id="PTHR39332:SF7">
    <property type="entry name" value="SRPBCC FAMILY PROTEIN"/>
    <property type="match status" value="1"/>
</dbReference>
<proteinExistence type="predicted"/>
<dbReference type="AlphaFoldDB" id="A0A8H4KGD6"/>
<dbReference type="SUPFAM" id="SSF55961">
    <property type="entry name" value="Bet v1-like"/>
    <property type="match status" value="1"/>
</dbReference>
<sequence>MARTLVHKEVQSLHYEVQKVWSIVSKFGAIHTWAPSVSNCVVKGEGLGSVRTVTESGITFDERLEVLDPESHTISYRILDPTAFPMTGFHGTIHLEHNAGDETVLTWTADAESIDQQGLQVISPVMSAFIKKSISGLNETLQRS</sequence>
<dbReference type="Proteomes" id="UP000554235">
    <property type="component" value="Unassembled WGS sequence"/>
</dbReference>
<protein>
    <submittedName>
        <fullName evidence="1">Bet v i allergen</fullName>
    </submittedName>
</protein>
<keyword evidence="2" id="KW-1185">Reference proteome</keyword>
<organism evidence="1 2">
    <name type="scientific">Fusarium albosuccineum</name>
    <dbReference type="NCBI Taxonomy" id="1237068"/>
    <lineage>
        <taxon>Eukaryota</taxon>
        <taxon>Fungi</taxon>
        <taxon>Dikarya</taxon>
        <taxon>Ascomycota</taxon>
        <taxon>Pezizomycotina</taxon>
        <taxon>Sordariomycetes</taxon>
        <taxon>Hypocreomycetidae</taxon>
        <taxon>Hypocreales</taxon>
        <taxon>Nectriaceae</taxon>
        <taxon>Fusarium</taxon>
        <taxon>Fusarium decemcellulare species complex</taxon>
    </lineage>
</organism>
<dbReference type="Pfam" id="PF10604">
    <property type="entry name" value="Polyketide_cyc2"/>
    <property type="match status" value="1"/>
</dbReference>
<name>A0A8H4KGD6_9HYPO</name>
<dbReference type="PANTHER" id="PTHR39332">
    <property type="entry name" value="BLL4707 PROTEIN"/>
    <property type="match status" value="1"/>
</dbReference>
<dbReference type="EMBL" id="JAADYS010003290">
    <property type="protein sequence ID" value="KAF4448629.1"/>
    <property type="molecule type" value="Genomic_DNA"/>
</dbReference>
<gene>
    <name evidence="1" type="ORF">FALBO_16777</name>
</gene>
<reference evidence="1 2" key="1">
    <citation type="submission" date="2020-01" db="EMBL/GenBank/DDBJ databases">
        <title>Identification and distribution of gene clusters putatively required for synthesis of sphingolipid metabolism inhibitors in phylogenetically diverse species of the filamentous fungus Fusarium.</title>
        <authorList>
            <person name="Kim H.-S."/>
            <person name="Busman M."/>
            <person name="Brown D.W."/>
            <person name="Divon H."/>
            <person name="Uhlig S."/>
            <person name="Proctor R.H."/>
        </authorList>
    </citation>
    <scope>NUCLEOTIDE SEQUENCE [LARGE SCALE GENOMIC DNA]</scope>
    <source>
        <strain evidence="1 2">NRRL 20459</strain>
    </source>
</reference>
<dbReference type="CDD" id="cd07821">
    <property type="entry name" value="PYR_PYL_RCAR_like"/>
    <property type="match status" value="1"/>
</dbReference>
<dbReference type="InterPro" id="IPR023393">
    <property type="entry name" value="START-like_dom_sf"/>
</dbReference>